<evidence type="ECO:0000313" key="6">
    <source>
        <dbReference type="EMBL" id="SHN01573.1"/>
    </source>
</evidence>
<dbReference type="Proteomes" id="UP000190235">
    <property type="component" value="Chromosome I"/>
</dbReference>
<reference evidence="7" key="1">
    <citation type="submission" date="2016-11" db="EMBL/GenBank/DDBJ databases">
        <authorList>
            <person name="Varghese N."/>
            <person name="Submissions S."/>
        </authorList>
    </citation>
    <scope>NUCLEOTIDE SEQUENCE [LARGE SCALE GENOMIC DNA]</scope>
    <source>
        <strain evidence="7">ACAM 48</strain>
    </source>
</reference>
<keyword evidence="3" id="KW-0238">DNA-binding</keyword>
<dbReference type="GO" id="GO:0030983">
    <property type="term" value="F:mismatched DNA binding"/>
    <property type="evidence" value="ECO:0007669"/>
    <property type="project" value="InterPro"/>
</dbReference>
<feature type="transmembrane region" description="Helical" evidence="4">
    <location>
        <begin position="234"/>
        <end position="251"/>
    </location>
</feature>
<evidence type="ECO:0000256" key="1">
    <source>
        <dbReference type="ARBA" id="ARBA00022741"/>
    </source>
</evidence>
<evidence type="ECO:0000259" key="5">
    <source>
        <dbReference type="SMART" id="SM00534"/>
    </source>
</evidence>
<dbReference type="AlphaFoldDB" id="A0A1M7ND53"/>
<accession>A0A1M7ND53</accession>
<dbReference type="SUPFAM" id="SSF52540">
    <property type="entry name" value="P-loop containing nucleoside triphosphate hydrolases"/>
    <property type="match status" value="1"/>
</dbReference>
<dbReference type="Gene3D" id="3.40.50.300">
    <property type="entry name" value="P-loop containing nucleotide triphosphate hydrolases"/>
    <property type="match status" value="1"/>
</dbReference>
<dbReference type="EMBL" id="LT670848">
    <property type="protein sequence ID" value="SHN01573.1"/>
    <property type="molecule type" value="Genomic_DNA"/>
</dbReference>
<dbReference type="GO" id="GO:0005829">
    <property type="term" value="C:cytosol"/>
    <property type="evidence" value="ECO:0007669"/>
    <property type="project" value="TreeGrafter"/>
</dbReference>
<dbReference type="Pfam" id="PF00488">
    <property type="entry name" value="MutS_V"/>
    <property type="match status" value="1"/>
</dbReference>
<dbReference type="GO" id="GO:0006298">
    <property type="term" value="P:mismatch repair"/>
    <property type="evidence" value="ECO:0007669"/>
    <property type="project" value="InterPro"/>
</dbReference>
<dbReference type="SMART" id="SM00534">
    <property type="entry name" value="MUTSac"/>
    <property type="match status" value="1"/>
</dbReference>
<dbReference type="GO" id="GO:0005524">
    <property type="term" value="F:ATP binding"/>
    <property type="evidence" value="ECO:0007669"/>
    <property type="project" value="UniProtKB-KW"/>
</dbReference>
<dbReference type="OrthoDB" id="9802448at2"/>
<feature type="transmembrane region" description="Helical" evidence="4">
    <location>
        <begin position="26"/>
        <end position="47"/>
    </location>
</feature>
<dbReference type="PANTHER" id="PTHR11361">
    <property type="entry name" value="DNA MISMATCH REPAIR PROTEIN MUTS FAMILY MEMBER"/>
    <property type="match status" value="1"/>
</dbReference>
<dbReference type="GO" id="GO:0140664">
    <property type="term" value="F:ATP-dependent DNA damage sensor activity"/>
    <property type="evidence" value="ECO:0007669"/>
    <property type="project" value="InterPro"/>
</dbReference>
<organism evidence="6 7">
    <name type="scientific">Salegentibacter salegens</name>
    <dbReference type="NCBI Taxonomy" id="143223"/>
    <lineage>
        <taxon>Bacteria</taxon>
        <taxon>Pseudomonadati</taxon>
        <taxon>Bacteroidota</taxon>
        <taxon>Flavobacteriia</taxon>
        <taxon>Flavobacteriales</taxon>
        <taxon>Flavobacteriaceae</taxon>
        <taxon>Salegentibacter</taxon>
    </lineage>
</organism>
<evidence type="ECO:0000256" key="3">
    <source>
        <dbReference type="ARBA" id="ARBA00023125"/>
    </source>
</evidence>
<feature type="transmembrane region" description="Helical" evidence="4">
    <location>
        <begin position="53"/>
        <end position="69"/>
    </location>
</feature>
<name>A0A1M7ND53_9FLAO</name>
<keyword evidence="2" id="KW-0067">ATP-binding</keyword>
<dbReference type="RefSeq" id="WP_079735996.1">
    <property type="nucleotide sequence ID" value="NZ_LT670848.1"/>
</dbReference>
<dbReference type="STRING" id="143223.SAMN05878281_3045"/>
<dbReference type="InterPro" id="IPR045076">
    <property type="entry name" value="MutS"/>
</dbReference>
<feature type="transmembrane region" description="Helical" evidence="4">
    <location>
        <begin position="207"/>
        <end position="228"/>
    </location>
</feature>
<keyword evidence="4" id="KW-0472">Membrane</keyword>
<dbReference type="InterPro" id="IPR000432">
    <property type="entry name" value="DNA_mismatch_repair_MutS_C"/>
</dbReference>
<dbReference type="PANTHER" id="PTHR11361:SF99">
    <property type="entry name" value="DNA MISMATCH REPAIR PROTEIN"/>
    <property type="match status" value="1"/>
</dbReference>
<keyword evidence="4" id="KW-1133">Transmembrane helix</keyword>
<evidence type="ECO:0000313" key="7">
    <source>
        <dbReference type="Proteomes" id="UP000190235"/>
    </source>
</evidence>
<evidence type="ECO:0000256" key="2">
    <source>
        <dbReference type="ARBA" id="ARBA00022840"/>
    </source>
</evidence>
<dbReference type="InterPro" id="IPR027417">
    <property type="entry name" value="P-loop_NTPase"/>
</dbReference>
<protein>
    <submittedName>
        <fullName evidence="6">MutS domain V</fullName>
    </submittedName>
</protein>
<keyword evidence="1" id="KW-0547">Nucleotide-binding</keyword>
<feature type="domain" description="DNA mismatch repair proteins mutS family" evidence="5">
    <location>
        <begin position="416"/>
        <end position="588"/>
    </location>
</feature>
<keyword evidence="7" id="KW-1185">Reference proteome</keyword>
<sequence>MNNPLEFYTQQKEIHQQELAKISKKLLVSSLIRLMIFLAICFAIYFFFGNMNVIVPVIFGGIALFLFLVSRHSNLKDKSDKQKEIIKLNELEIDILKTRNFQDLPEGSEFENPVHPYSQDIDLFGRGSFFQYSNRTALYEGTKKLAGIFTENGIQNITQKQEAVQELAAKAEWRQEFTALARLVKTETPSKTVIKWFKNYKNFVPNYIKWLPTAFSVISILVIAGYAFDYLKGIHLFLWFLAGILFTGIYLKKINLLSGSVSKVQDTFHQYHFLLGLLEKEEFSSEILKKNQSLIHSEKKKASAIFKEFSKAIDDLDQRNNIFLGIFGNGFLLWDLRQSYKLEKWISAYRQNVESWFEVIEFTDAYNSLGNFVFNHPNYVFPEIINEKRGISATKLAHPLLDPNKRVANDFSIGNEEFFIITGANMAGKSTFLRTVSLQILMSNIGLPVCAEACNYWPIKLITSMRTSDSLSDDESYFFSELKRLKFIVDEIKTDRYFIILDEILKGTNSSDKAIGSKKFIRKLVNSNSTGIVATHDLSLCEITSELEQVKNHYFDAEIINDELHFDYKFKDGICQNMNASFLLRKMEIVDD</sequence>
<gene>
    <name evidence="6" type="ORF">SAMN05878281_3045</name>
</gene>
<keyword evidence="4" id="KW-0812">Transmembrane</keyword>
<evidence type="ECO:0000256" key="4">
    <source>
        <dbReference type="SAM" id="Phobius"/>
    </source>
</evidence>
<proteinExistence type="predicted"/>